<dbReference type="Proteomes" id="UP000245412">
    <property type="component" value="Unassembled WGS sequence"/>
</dbReference>
<comment type="pathway">
    <text evidence="1 6">Cell wall biogenesis; peptidoglycan biosynthesis.</text>
</comment>
<dbReference type="GO" id="GO:0005576">
    <property type="term" value="C:extracellular region"/>
    <property type="evidence" value="ECO:0007669"/>
    <property type="project" value="TreeGrafter"/>
</dbReference>
<keyword evidence="3 6" id="KW-0133">Cell shape</keyword>
<feature type="active site" description="Nucleophile" evidence="6">
    <location>
        <position position="434"/>
    </location>
</feature>
<protein>
    <submittedName>
        <fullName evidence="10">Peptidoglycan transpeptidase (ErfK-YbiS-YhnG family)</fullName>
    </submittedName>
</protein>
<gene>
    <name evidence="10" type="ORF">C7383_10649</name>
</gene>
<keyword evidence="2" id="KW-0808">Transferase</keyword>
<evidence type="ECO:0000256" key="5">
    <source>
        <dbReference type="ARBA" id="ARBA00023316"/>
    </source>
</evidence>
<dbReference type="GO" id="GO:0071555">
    <property type="term" value="P:cell wall organization"/>
    <property type="evidence" value="ECO:0007669"/>
    <property type="project" value="UniProtKB-UniRule"/>
</dbReference>
<dbReference type="Gene3D" id="2.40.440.10">
    <property type="entry name" value="L,D-transpeptidase catalytic domain-like"/>
    <property type="match status" value="1"/>
</dbReference>
<evidence type="ECO:0000256" key="4">
    <source>
        <dbReference type="ARBA" id="ARBA00022984"/>
    </source>
</evidence>
<evidence type="ECO:0000313" key="11">
    <source>
        <dbReference type="Proteomes" id="UP000245412"/>
    </source>
</evidence>
<keyword evidence="4 6" id="KW-0573">Peptidoglycan synthesis</keyword>
<dbReference type="InterPro" id="IPR050979">
    <property type="entry name" value="LD-transpeptidase"/>
</dbReference>
<reference evidence="10 11" key="1">
    <citation type="submission" date="2018-05" db="EMBL/GenBank/DDBJ databases">
        <authorList>
            <person name="Goeker M."/>
            <person name="Huntemann M."/>
            <person name="Clum A."/>
            <person name="Pillay M."/>
            <person name="Palaniappan K."/>
            <person name="Varghese N."/>
            <person name="Mikhailova N."/>
            <person name="Stamatis D."/>
            <person name="Reddy T."/>
            <person name="Daum C."/>
            <person name="Shapiro N."/>
            <person name="Ivanova N."/>
            <person name="Kyrpides N."/>
            <person name="Woyke T."/>
        </authorList>
    </citation>
    <scope>NUCLEOTIDE SEQUENCE [LARGE SCALE GENOMIC DNA]</scope>
    <source>
        <strain evidence="10 11">DSM 26524</strain>
    </source>
</reference>
<dbReference type="GO" id="GO:0016740">
    <property type="term" value="F:transferase activity"/>
    <property type="evidence" value="ECO:0007669"/>
    <property type="project" value="UniProtKB-KW"/>
</dbReference>
<name>A0AB73T3I6_9FIRM</name>
<evidence type="ECO:0000313" key="10">
    <source>
        <dbReference type="EMBL" id="PWJ75479.1"/>
    </source>
</evidence>
<dbReference type="InterPro" id="IPR038054">
    <property type="entry name" value="LD_TPept-like_central_sf"/>
</dbReference>
<evidence type="ECO:0000256" key="8">
    <source>
        <dbReference type="SAM" id="Phobius"/>
    </source>
</evidence>
<proteinExistence type="predicted"/>
<evidence type="ECO:0000256" key="6">
    <source>
        <dbReference type="PROSITE-ProRule" id="PRU01373"/>
    </source>
</evidence>
<dbReference type="Pfam" id="PF03734">
    <property type="entry name" value="YkuD"/>
    <property type="match status" value="1"/>
</dbReference>
<accession>A0AB73T3I6</accession>
<evidence type="ECO:0000256" key="1">
    <source>
        <dbReference type="ARBA" id="ARBA00004752"/>
    </source>
</evidence>
<evidence type="ECO:0000256" key="3">
    <source>
        <dbReference type="ARBA" id="ARBA00022960"/>
    </source>
</evidence>
<dbReference type="PANTHER" id="PTHR30582">
    <property type="entry name" value="L,D-TRANSPEPTIDASE"/>
    <property type="match status" value="1"/>
</dbReference>
<keyword evidence="11" id="KW-1185">Reference proteome</keyword>
<feature type="domain" description="L,D-TPase catalytic" evidence="9">
    <location>
        <begin position="338"/>
        <end position="458"/>
    </location>
</feature>
<evidence type="ECO:0000259" key="9">
    <source>
        <dbReference type="PROSITE" id="PS52029"/>
    </source>
</evidence>
<keyword evidence="5 6" id="KW-0961">Cell wall biogenesis/degradation</keyword>
<dbReference type="GO" id="GO:0018104">
    <property type="term" value="P:peptidoglycan-protein cross-linking"/>
    <property type="evidence" value="ECO:0007669"/>
    <property type="project" value="TreeGrafter"/>
</dbReference>
<dbReference type="EMBL" id="QGGY01000006">
    <property type="protein sequence ID" value="PWJ75479.1"/>
    <property type="molecule type" value="Genomic_DNA"/>
</dbReference>
<dbReference type="GO" id="GO:0008360">
    <property type="term" value="P:regulation of cell shape"/>
    <property type="evidence" value="ECO:0007669"/>
    <property type="project" value="UniProtKB-UniRule"/>
</dbReference>
<dbReference type="PROSITE" id="PS52029">
    <property type="entry name" value="LD_TPASE"/>
    <property type="match status" value="1"/>
</dbReference>
<dbReference type="Gene3D" id="3.10.20.800">
    <property type="match status" value="1"/>
</dbReference>
<keyword evidence="8" id="KW-0472">Membrane</keyword>
<comment type="caution">
    <text evidence="10">The sequence shown here is derived from an EMBL/GenBank/DDBJ whole genome shotgun (WGS) entry which is preliminary data.</text>
</comment>
<organism evidence="10 11">
    <name type="scientific">Murimonas intestini</name>
    <dbReference type="NCBI Taxonomy" id="1337051"/>
    <lineage>
        <taxon>Bacteria</taxon>
        <taxon>Bacillati</taxon>
        <taxon>Bacillota</taxon>
        <taxon>Clostridia</taxon>
        <taxon>Lachnospirales</taxon>
        <taxon>Lachnospiraceae</taxon>
        <taxon>Murimonas</taxon>
    </lineage>
</organism>
<feature type="compositionally biased region" description="Low complexity" evidence="7">
    <location>
        <begin position="482"/>
        <end position="491"/>
    </location>
</feature>
<dbReference type="GO" id="GO:0071972">
    <property type="term" value="F:peptidoglycan L,D-transpeptidase activity"/>
    <property type="evidence" value="ECO:0007669"/>
    <property type="project" value="TreeGrafter"/>
</dbReference>
<evidence type="ECO:0000256" key="7">
    <source>
        <dbReference type="SAM" id="MobiDB-lite"/>
    </source>
</evidence>
<dbReference type="RefSeq" id="WP_109626424.1">
    <property type="nucleotide sequence ID" value="NZ_JANKBI010000004.1"/>
</dbReference>
<dbReference type="InterPro" id="IPR005490">
    <property type="entry name" value="LD_TPept_cat_dom"/>
</dbReference>
<dbReference type="InterPro" id="IPR022029">
    <property type="entry name" value="YoaR-like_PG-bd"/>
</dbReference>
<dbReference type="Pfam" id="PF12229">
    <property type="entry name" value="PG_binding_4"/>
    <property type="match status" value="1"/>
</dbReference>
<keyword evidence="8" id="KW-0812">Transmembrane</keyword>
<feature type="region of interest" description="Disordered" evidence="7">
    <location>
        <begin position="468"/>
        <end position="536"/>
    </location>
</feature>
<sequence length="536" mass="58562">MRKSTKITLISLITLLAAMAALYIGVGIYFGTHFMPGSVINGIDCSRKTVEEAEKLIAEKVQDYSITLAELNGVTETISGNQIGFEYVSDGEVQKLKDDQSPFLWIVSYFKSENYTMTARTTYNKDMLKQAMLALDCFDPGKVTKPQDAYISETASGYSLVPEVTGNELDQDKTYTLLTEAVDRGDRSVDLASGDCYKKPAVYSNDTSLNAKLATLQKYARMSVTYDMGNQQEVLDSVTIREWMDVKEDGSVSFDWDKASEFVASLAGKYDTIGTEEPFTTSLGEYITVLSRTYGWMINQEEELYALMDVLEQGESVTRTPVYSETAMTRGENDIGDTYVEIDYTNQRMWYYKDGQLMVDTPIVTGNVSADMASPEGLFCLVGKEEDATLVGEGYRTPVDYWMPFFDGVGIHDANTWRNAYGGDIYQTNGSHGCINTPTDKAAIIFANIDVGTPIVCYSSSFRQGDNTIYTGGQPTEQTDAGTGDSSQTSGGEDGTQTSGGEGTGSDEAPEGTDGGNGEDPGNGEADQGDAQDYQE</sequence>
<evidence type="ECO:0000256" key="2">
    <source>
        <dbReference type="ARBA" id="ARBA00022679"/>
    </source>
</evidence>
<feature type="transmembrane region" description="Helical" evidence="8">
    <location>
        <begin position="7"/>
        <end position="30"/>
    </location>
</feature>
<feature type="active site" description="Proton donor/acceptor" evidence="6">
    <location>
        <position position="412"/>
    </location>
</feature>
<dbReference type="PANTHER" id="PTHR30582:SF33">
    <property type="entry name" value="EXPORTED PROTEIN"/>
    <property type="match status" value="1"/>
</dbReference>
<dbReference type="AlphaFoldDB" id="A0AB73T3I6"/>
<dbReference type="SUPFAM" id="SSF141523">
    <property type="entry name" value="L,D-transpeptidase catalytic domain-like"/>
    <property type="match status" value="1"/>
</dbReference>
<dbReference type="SUPFAM" id="SSF143985">
    <property type="entry name" value="L,D-transpeptidase pre-catalytic domain-like"/>
    <property type="match status" value="1"/>
</dbReference>
<keyword evidence="8" id="KW-1133">Transmembrane helix</keyword>
<dbReference type="InterPro" id="IPR038063">
    <property type="entry name" value="Transpep_catalytic_dom"/>
</dbReference>
<dbReference type="CDD" id="cd16913">
    <property type="entry name" value="YkuD_like"/>
    <property type="match status" value="1"/>
</dbReference>
<feature type="compositionally biased region" description="Acidic residues" evidence="7">
    <location>
        <begin position="527"/>
        <end position="536"/>
    </location>
</feature>
<feature type="compositionally biased region" description="Polar residues" evidence="7">
    <location>
        <begin position="468"/>
        <end position="481"/>
    </location>
</feature>
<feature type="compositionally biased region" description="Gly residues" evidence="7">
    <location>
        <begin position="492"/>
        <end position="504"/>
    </location>
</feature>